<dbReference type="Pfam" id="PF08541">
    <property type="entry name" value="ACP_syn_III_C"/>
    <property type="match status" value="1"/>
</dbReference>
<dbReference type="EMBL" id="CAEZYY010000008">
    <property type="protein sequence ID" value="CAB4748243.1"/>
    <property type="molecule type" value="Genomic_DNA"/>
</dbReference>
<dbReference type="AlphaFoldDB" id="A0A6J6TNG7"/>
<dbReference type="InterPro" id="IPR012340">
    <property type="entry name" value="NA-bd_OB-fold"/>
</dbReference>
<evidence type="ECO:0000256" key="1">
    <source>
        <dbReference type="ARBA" id="ARBA00022679"/>
    </source>
</evidence>
<sequence length="469" mass="50201">MSGIVSYGAYIPYWRLQRSAITSALGSGGGRGTRSVASYDEDTTSLAVEAGRVALANAPQGYSPENVWFATATPAYLDKTNATAIHAALALPDGVGAYDVNGSVRSQVAALMGASARGSQMAFVSDVRVGLPGGGDEANGGDAAAAICFGEGNVICEDFGGAGVTAEFLDRWREPGDDSSQLWEERFGEFAYVPLAQEAFKRACAGAGMTPDQFDHVIVSGLHGRAAKAVAKAIGVRPEAVADDLSTVIGNAGTAQAMVNLCDVLDRAQPGQTIAVVLLADGCNVWLLRTTDELLAFRARQTNTVAQQIANTRDDLTYASFLTWRGFLHREPPRRPEPDRPAGPPSLRRNKWKFGFFGSKDETGFVHLPPSRVSFGTGEIDHMEPIRMADVRATIATYTVDRLAFSLSPPVVAAVIDFDGGGRFQCELTDVDPDKVKIGDRVEMSFRRLFTQDGVHNYFWKARPIRGGA</sequence>
<name>A0A6J6TNG7_9ZZZZ</name>
<evidence type="ECO:0000259" key="2">
    <source>
        <dbReference type="Pfam" id="PF01796"/>
    </source>
</evidence>
<dbReference type="SUPFAM" id="SSF53901">
    <property type="entry name" value="Thiolase-like"/>
    <property type="match status" value="2"/>
</dbReference>
<keyword evidence="1" id="KW-0808">Transferase</keyword>
<dbReference type="EMBL" id="CAEZXX010000236">
    <property type="protein sequence ID" value="CAB4730714.1"/>
    <property type="molecule type" value="Genomic_DNA"/>
</dbReference>
<gene>
    <name evidence="4" type="ORF">UFOPK2602_02312</name>
    <name evidence="5" type="ORF">UFOPK2806_00850</name>
    <name evidence="6" type="ORF">UFOPK3417_01944</name>
</gene>
<dbReference type="SUPFAM" id="SSF50249">
    <property type="entry name" value="Nucleic acid-binding proteins"/>
    <property type="match status" value="1"/>
</dbReference>
<dbReference type="EMBL" id="CAFBLR010000267">
    <property type="protein sequence ID" value="CAB4885971.1"/>
    <property type="molecule type" value="Genomic_DNA"/>
</dbReference>
<accession>A0A6J6TNG7</accession>
<organism evidence="5">
    <name type="scientific">freshwater metagenome</name>
    <dbReference type="NCBI Taxonomy" id="449393"/>
    <lineage>
        <taxon>unclassified sequences</taxon>
        <taxon>metagenomes</taxon>
        <taxon>ecological metagenomes</taxon>
    </lineage>
</organism>
<feature type="domain" description="Beta-ketoacyl-[acyl-carrier-protein] synthase III C-terminal" evidence="3">
    <location>
        <begin position="205"/>
        <end position="277"/>
    </location>
</feature>
<evidence type="ECO:0000313" key="4">
    <source>
        <dbReference type="EMBL" id="CAB4730714.1"/>
    </source>
</evidence>
<dbReference type="InterPro" id="IPR013747">
    <property type="entry name" value="ACP_syn_III_C"/>
</dbReference>
<evidence type="ECO:0000259" key="3">
    <source>
        <dbReference type="Pfam" id="PF08541"/>
    </source>
</evidence>
<reference evidence="5" key="1">
    <citation type="submission" date="2020-05" db="EMBL/GenBank/DDBJ databases">
        <authorList>
            <person name="Chiriac C."/>
            <person name="Salcher M."/>
            <person name="Ghai R."/>
            <person name="Kavagutti S V."/>
        </authorList>
    </citation>
    <scope>NUCLEOTIDE SEQUENCE</scope>
</reference>
<proteinExistence type="predicted"/>
<dbReference type="InterPro" id="IPR016039">
    <property type="entry name" value="Thiolase-like"/>
</dbReference>
<dbReference type="Pfam" id="PF01796">
    <property type="entry name" value="OB_ChsH2_C"/>
    <property type="match status" value="1"/>
</dbReference>
<evidence type="ECO:0000313" key="6">
    <source>
        <dbReference type="EMBL" id="CAB4885971.1"/>
    </source>
</evidence>
<dbReference type="GO" id="GO:0016746">
    <property type="term" value="F:acyltransferase activity"/>
    <property type="evidence" value="ECO:0007669"/>
    <property type="project" value="InterPro"/>
</dbReference>
<feature type="domain" description="ChsH2 C-terminal OB-fold" evidence="2">
    <location>
        <begin position="392"/>
        <end position="447"/>
    </location>
</feature>
<evidence type="ECO:0000313" key="5">
    <source>
        <dbReference type="EMBL" id="CAB4748243.1"/>
    </source>
</evidence>
<dbReference type="Gene3D" id="3.40.47.10">
    <property type="match status" value="2"/>
</dbReference>
<dbReference type="InterPro" id="IPR002878">
    <property type="entry name" value="ChsH2_C"/>
</dbReference>
<protein>
    <submittedName>
        <fullName evidence="5">Unannotated protein</fullName>
    </submittedName>
</protein>